<keyword evidence="2" id="KW-0121">Carboxypeptidase</keyword>
<reference evidence="8 9" key="1">
    <citation type="submission" date="2023-08" db="EMBL/GenBank/DDBJ databases">
        <title>Black Yeasts Isolated from many extreme environments.</title>
        <authorList>
            <person name="Coleine C."/>
            <person name="Stajich J.E."/>
            <person name="Selbmann L."/>
        </authorList>
    </citation>
    <scope>NUCLEOTIDE SEQUENCE [LARGE SCALE GENOMIC DNA]</scope>
    <source>
        <strain evidence="8 9">CCFEE 5935</strain>
    </source>
</reference>
<feature type="chain" id="PRO_5043888911" evidence="7">
    <location>
        <begin position="20"/>
        <end position="616"/>
    </location>
</feature>
<dbReference type="PANTHER" id="PTHR11802:SF189">
    <property type="entry name" value="CARBOXYPEPTIDASE"/>
    <property type="match status" value="1"/>
</dbReference>
<dbReference type="EMBL" id="JAVRRT010000004">
    <property type="protein sequence ID" value="KAK5172754.1"/>
    <property type="molecule type" value="Genomic_DNA"/>
</dbReference>
<evidence type="ECO:0000313" key="9">
    <source>
        <dbReference type="Proteomes" id="UP001337655"/>
    </source>
</evidence>
<dbReference type="Pfam" id="PF00450">
    <property type="entry name" value="Peptidase_S10"/>
    <property type="match status" value="2"/>
</dbReference>
<evidence type="ECO:0000256" key="4">
    <source>
        <dbReference type="ARBA" id="ARBA00022729"/>
    </source>
</evidence>
<comment type="caution">
    <text evidence="8">The sequence shown here is derived from an EMBL/GenBank/DDBJ whole genome shotgun (WGS) entry which is preliminary data.</text>
</comment>
<dbReference type="PRINTS" id="PR00724">
    <property type="entry name" value="CRBOXYPTASEC"/>
</dbReference>
<protein>
    <submittedName>
        <fullName evidence="8">Uncharacterized protein</fullName>
    </submittedName>
</protein>
<accession>A0AAV9PFU1</accession>
<comment type="similarity">
    <text evidence="1">Belongs to the peptidase S10 family.</text>
</comment>
<evidence type="ECO:0000313" key="8">
    <source>
        <dbReference type="EMBL" id="KAK5172754.1"/>
    </source>
</evidence>
<dbReference type="InterPro" id="IPR029058">
    <property type="entry name" value="AB_hydrolase_fold"/>
</dbReference>
<evidence type="ECO:0000256" key="1">
    <source>
        <dbReference type="ARBA" id="ARBA00009431"/>
    </source>
</evidence>
<evidence type="ECO:0000256" key="3">
    <source>
        <dbReference type="ARBA" id="ARBA00022670"/>
    </source>
</evidence>
<keyword evidence="3" id="KW-0645">Protease</keyword>
<dbReference type="Proteomes" id="UP001337655">
    <property type="component" value="Unassembled WGS sequence"/>
</dbReference>
<proteinExistence type="inferred from homology"/>
<gene>
    <name evidence="8" type="ORF">LTR77_002874</name>
</gene>
<name>A0AAV9PFU1_9PEZI</name>
<dbReference type="GeneID" id="89924221"/>
<keyword evidence="4 7" id="KW-0732">Signal</keyword>
<keyword evidence="5" id="KW-0378">Hydrolase</keyword>
<dbReference type="GO" id="GO:0006508">
    <property type="term" value="P:proteolysis"/>
    <property type="evidence" value="ECO:0007669"/>
    <property type="project" value="UniProtKB-KW"/>
</dbReference>
<sequence length="616" mass="66994">MRATLISALLGLLSALGEAQFPPTPTDLTVVKSKVDSRVTLSWKETDICPGSKAYSGYVHLPGSSLEDVGGYDVNTYFLYFEAQNSPATAPLAMWFAGGPGSSSTFTALDGSNTPCYVNPQGNGTVKSKYSFNENVNVLYIDQPAQVGFSYNALMNATSDGFLFKPVKEGKPLPTGSNADLLGTFPTQKYSETATTTVQAGRTIWHFAENWLSSFPGYRTCSKDIGIWGSSYGGYWAPEFATQLSKNLGALSKEHPLACKKLRIDNIGITNGCIDAPTQAQGWPELAYNNTYDHPFGPEKLYEASINNITKPDGLLDKIEHCRTLGKAGDPEFNGRNATVNKACMDAHSYFLFSVKGSFPKMNKVSKTPSPSHPPLPQSNKVRPALPLQLRLQVLRPEMQRRLDTRANLPQRRGRQQSLGVPLNISVSSLVVLSNFGWVPDLPPPYDRPLAKLTGDFVRQDGLARFEYLLRNGVKVALIYGDIDFQCPWTGAENTALTAQWPGKSSFANAGYERLQGVEEQGTDHGALIKQAGLLSFARVLRAGHDTGNYAPASVAAIFDRTFGGVDVVGGKVKAGEGYASTGPKDSRGCREEYPEDLPRTCVVNGEYLKPDVPRE</sequence>
<dbReference type="GO" id="GO:0000324">
    <property type="term" value="C:fungal-type vacuole"/>
    <property type="evidence" value="ECO:0007669"/>
    <property type="project" value="TreeGrafter"/>
</dbReference>
<dbReference type="AlphaFoldDB" id="A0AAV9PFU1"/>
<evidence type="ECO:0000256" key="5">
    <source>
        <dbReference type="ARBA" id="ARBA00022801"/>
    </source>
</evidence>
<keyword evidence="9" id="KW-1185">Reference proteome</keyword>
<dbReference type="InterPro" id="IPR001563">
    <property type="entry name" value="Peptidase_S10"/>
</dbReference>
<feature type="signal peptide" evidence="7">
    <location>
        <begin position="1"/>
        <end position="19"/>
    </location>
</feature>
<dbReference type="RefSeq" id="XP_064661472.1">
    <property type="nucleotide sequence ID" value="XM_064800133.1"/>
</dbReference>
<dbReference type="Gene3D" id="3.40.50.1820">
    <property type="entry name" value="alpha/beta hydrolase"/>
    <property type="match status" value="1"/>
</dbReference>
<evidence type="ECO:0000256" key="2">
    <source>
        <dbReference type="ARBA" id="ARBA00022645"/>
    </source>
</evidence>
<organism evidence="8 9">
    <name type="scientific">Saxophila tyrrhenica</name>
    <dbReference type="NCBI Taxonomy" id="1690608"/>
    <lineage>
        <taxon>Eukaryota</taxon>
        <taxon>Fungi</taxon>
        <taxon>Dikarya</taxon>
        <taxon>Ascomycota</taxon>
        <taxon>Pezizomycotina</taxon>
        <taxon>Dothideomycetes</taxon>
        <taxon>Dothideomycetidae</taxon>
        <taxon>Mycosphaerellales</taxon>
        <taxon>Extremaceae</taxon>
        <taxon>Saxophila</taxon>
    </lineage>
</organism>
<evidence type="ECO:0000256" key="6">
    <source>
        <dbReference type="ARBA" id="ARBA00023180"/>
    </source>
</evidence>
<evidence type="ECO:0000256" key="7">
    <source>
        <dbReference type="SAM" id="SignalP"/>
    </source>
</evidence>
<dbReference type="PANTHER" id="PTHR11802">
    <property type="entry name" value="SERINE PROTEASE FAMILY S10 SERINE CARBOXYPEPTIDASE"/>
    <property type="match status" value="1"/>
</dbReference>
<dbReference type="GO" id="GO:0004185">
    <property type="term" value="F:serine-type carboxypeptidase activity"/>
    <property type="evidence" value="ECO:0007669"/>
    <property type="project" value="InterPro"/>
</dbReference>
<dbReference type="SUPFAM" id="SSF53474">
    <property type="entry name" value="alpha/beta-Hydrolases"/>
    <property type="match status" value="1"/>
</dbReference>
<keyword evidence="6" id="KW-0325">Glycoprotein</keyword>